<accession>A0A0C9YBP8</accession>
<evidence type="ECO:0000313" key="1">
    <source>
        <dbReference type="EMBL" id="KIK14226.1"/>
    </source>
</evidence>
<reference evidence="1 2" key="1">
    <citation type="submission" date="2014-04" db="EMBL/GenBank/DDBJ databases">
        <authorList>
            <consortium name="DOE Joint Genome Institute"/>
            <person name="Kuo A."/>
            <person name="Kohler A."/>
            <person name="Costa M.D."/>
            <person name="Nagy L.G."/>
            <person name="Floudas D."/>
            <person name="Copeland A."/>
            <person name="Barry K.W."/>
            <person name="Cichocki N."/>
            <person name="Veneault-Fourrey C."/>
            <person name="LaButti K."/>
            <person name="Lindquist E.A."/>
            <person name="Lipzen A."/>
            <person name="Lundell T."/>
            <person name="Morin E."/>
            <person name="Murat C."/>
            <person name="Sun H."/>
            <person name="Tunlid A."/>
            <person name="Henrissat B."/>
            <person name="Grigoriev I.V."/>
            <person name="Hibbett D.S."/>
            <person name="Martin F."/>
            <person name="Nordberg H.P."/>
            <person name="Cantor M.N."/>
            <person name="Hua S.X."/>
        </authorList>
    </citation>
    <scope>NUCLEOTIDE SEQUENCE [LARGE SCALE GENOMIC DNA]</scope>
    <source>
        <strain evidence="1 2">441</strain>
    </source>
</reference>
<keyword evidence="2" id="KW-1185">Reference proteome</keyword>
<dbReference type="EMBL" id="KN833949">
    <property type="protein sequence ID" value="KIK14226.1"/>
    <property type="molecule type" value="Genomic_DNA"/>
</dbReference>
<gene>
    <name evidence="1" type="ORF">PISMIDRAFT_358713</name>
</gene>
<sequence length="220" mass="24408">MADSWNSIFRIYSIQRQIHRMFCRCIALSPSGGCLACGVDNIITIHDLRDVLPMEYFGSGLPLVRMSGQTFKSWIQGIPTNTEVLLSEEIKSTSSPSHDLLACRAILRARLKHVALAMEDGKQSLRVQPSPIGYIAMAITLLGQGDREGALRIFDLAFHDCKPDDIRFILLLKSILVFESGNQEDAIIRVELLATRADDDGGNDGIYLYTQVRAPHCADS</sequence>
<evidence type="ECO:0000313" key="2">
    <source>
        <dbReference type="Proteomes" id="UP000054018"/>
    </source>
</evidence>
<proteinExistence type="predicted"/>
<dbReference type="STRING" id="765257.A0A0C9YBP8"/>
<organism evidence="1 2">
    <name type="scientific">Pisolithus microcarpus 441</name>
    <dbReference type="NCBI Taxonomy" id="765257"/>
    <lineage>
        <taxon>Eukaryota</taxon>
        <taxon>Fungi</taxon>
        <taxon>Dikarya</taxon>
        <taxon>Basidiomycota</taxon>
        <taxon>Agaricomycotina</taxon>
        <taxon>Agaricomycetes</taxon>
        <taxon>Agaricomycetidae</taxon>
        <taxon>Boletales</taxon>
        <taxon>Sclerodermatineae</taxon>
        <taxon>Pisolithaceae</taxon>
        <taxon>Pisolithus</taxon>
    </lineage>
</organism>
<dbReference type="SUPFAM" id="SSF48452">
    <property type="entry name" value="TPR-like"/>
    <property type="match status" value="1"/>
</dbReference>
<name>A0A0C9YBP8_9AGAM</name>
<dbReference type="Proteomes" id="UP000054018">
    <property type="component" value="Unassembled WGS sequence"/>
</dbReference>
<dbReference type="AlphaFoldDB" id="A0A0C9YBP8"/>
<dbReference type="HOGENOM" id="CLU_109475_0_0_1"/>
<reference evidence="2" key="2">
    <citation type="submission" date="2015-01" db="EMBL/GenBank/DDBJ databases">
        <title>Evolutionary Origins and Diversification of the Mycorrhizal Mutualists.</title>
        <authorList>
            <consortium name="DOE Joint Genome Institute"/>
            <consortium name="Mycorrhizal Genomics Consortium"/>
            <person name="Kohler A."/>
            <person name="Kuo A."/>
            <person name="Nagy L.G."/>
            <person name="Floudas D."/>
            <person name="Copeland A."/>
            <person name="Barry K.W."/>
            <person name="Cichocki N."/>
            <person name="Veneault-Fourrey C."/>
            <person name="LaButti K."/>
            <person name="Lindquist E.A."/>
            <person name="Lipzen A."/>
            <person name="Lundell T."/>
            <person name="Morin E."/>
            <person name="Murat C."/>
            <person name="Riley R."/>
            <person name="Ohm R."/>
            <person name="Sun H."/>
            <person name="Tunlid A."/>
            <person name="Henrissat B."/>
            <person name="Grigoriev I.V."/>
            <person name="Hibbett D.S."/>
            <person name="Martin F."/>
        </authorList>
    </citation>
    <scope>NUCLEOTIDE SEQUENCE [LARGE SCALE GENOMIC DNA]</scope>
    <source>
        <strain evidence="2">441</strain>
    </source>
</reference>
<dbReference type="InterPro" id="IPR011990">
    <property type="entry name" value="TPR-like_helical_dom_sf"/>
</dbReference>
<protein>
    <submittedName>
        <fullName evidence="1">Uncharacterized protein</fullName>
    </submittedName>
</protein>
<dbReference type="OrthoDB" id="2690097at2759"/>